<dbReference type="SMART" id="SM00259">
    <property type="entry name" value="ZnF_A20"/>
    <property type="match status" value="1"/>
</dbReference>
<dbReference type="OrthoDB" id="3209at2759"/>
<evidence type="ECO:0000256" key="2">
    <source>
        <dbReference type="ARBA" id="ARBA00022771"/>
    </source>
</evidence>
<proteinExistence type="predicted"/>
<dbReference type="FunFam" id="4.10.1110.10:FF:000001">
    <property type="entry name" value="Zinc finger AN1-type containing 6"/>
    <property type="match status" value="1"/>
</dbReference>
<gene>
    <name evidence="8" type="primary">ZFAND6</name>
    <name evidence="8" type="ORF">F1559_004675</name>
</gene>
<evidence type="ECO:0000259" key="7">
    <source>
        <dbReference type="PROSITE" id="PS51039"/>
    </source>
</evidence>
<reference evidence="8 9" key="1">
    <citation type="journal article" date="2020" name="J. Phycol.">
        <title>Comparative genome analysis reveals Cyanidiococcus gen. nov., a new extremophilic red algal genus sister to Cyanidioschyzon (Cyanidioschyzonaceae, Rhodophyta).</title>
        <authorList>
            <person name="Liu S.-L."/>
            <person name="Chiang Y.-R."/>
            <person name="Yoon H.S."/>
            <person name="Fu H.-Y."/>
        </authorList>
    </citation>
    <scope>NUCLEOTIDE SEQUENCE [LARGE SCALE GENOMIC DNA]</scope>
    <source>
        <strain evidence="8 9">THAL066</strain>
    </source>
</reference>
<feature type="compositionally biased region" description="Basic and acidic residues" evidence="5">
    <location>
        <begin position="76"/>
        <end position="85"/>
    </location>
</feature>
<dbReference type="PANTHER" id="PTHR10634:SF149">
    <property type="entry name" value="AN1-TYPE DOMAIN-CONTAINING PROTEIN-RELATED"/>
    <property type="match status" value="1"/>
</dbReference>
<evidence type="ECO:0000256" key="4">
    <source>
        <dbReference type="PROSITE-ProRule" id="PRU00449"/>
    </source>
</evidence>
<keyword evidence="9" id="KW-1185">Reference proteome</keyword>
<keyword evidence="2 4" id="KW-0863">Zinc-finger</keyword>
<feature type="compositionally biased region" description="Polar residues" evidence="5">
    <location>
        <begin position="87"/>
        <end position="107"/>
    </location>
</feature>
<sequence length="196" mass="21174">MSEQQQQQQPQQPPLPCATGCGFYGRPETQNMCSKCYRDHSQQSEVTGVRAGGPTSGATSGAVGVLEPIAASNEGSPHDYEKKSDASLATTTDVTTGKPSPDSSLKTVSEDAAAAEESQVGTSQPLLKKEQKDHGHCFQCNRRVGLLGFKCRCGYTFCSVHRYAEQHDCDYDYRARAREQLANANPVVAASKLEKI</sequence>
<feature type="region of interest" description="Disordered" evidence="5">
    <location>
        <begin position="1"/>
        <end position="23"/>
    </location>
</feature>
<dbReference type="EMBL" id="VWRR01000001">
    <property type="protein sequence ID" value="KAF6005359.1"/>
    <property type="molecule type" value="Genomic_DNA"/>
</dbReference>
<evidence type="ECO:0000256" key="3">
    <source>
        <dbReference type="ARBA" id="ARBA00022833"/>
    </source>
</evidence>
<feature type="domain" description="AN1-type" evidence="7">
    <location>
        <begin position="131"/>
        <end position="177"/>
    </location>
</feature>
<dbReference type="InterPro" id="IPR002653">
    <property type="entry name" value="Znf_A20"/>
</dbReference>
<dbReference type="Gene3D" id="1.20.5.4770">
    <property type="match status" value="1"/>
</dbReference>
<dbReference type="InterPro" id="IPR050652">
    <property type="entry name" value="AN1_A20_ZnFinger"/>
</dbReference>
<dbReference type="SUPFAM" id="SSF118310">
    <property type="entry name" value="AN1-like Zinc finger"/>
    <property type="match status" value="1"/>
</dbReference>
<evidence type="ECO:0000313" key="9">
    <source>
        <dbReference type="Proteomes" id="UP000530660"/>
    </source>
</evidence>
<keyword evidence="1" id="KW-0479">Metal-binding</keyword>
<dbReference type="SMART" id="SM00154">
    <property type="entry name" value="ZnF_AN1"/>
    <property type="match status" value="1"/>
</dbReference>
<feature type="compositionally biased region" description="Low complexity" evidence="5">
    <location>
        <begin position="1"/>
        <end position="10"/>
    </location>
</feature>
<dbReference type="GO" id="GO:0003677">
    <property type="term" value="F:DNA binding"/>
    <property type="evidence" value="ECO:0007669"/>
    <property type="project" value="InterPro"/>
</dbReference>
<comment type="caution">
    <text evidence="8">The sequence shown here is derived from an EMBL/GenBank/DDBJ whole genome shotgun (WGS) entry which is preliminary data.</text>
</comment>
<dbReference type="PROSITE" id="PS51039">
    <property type="entry name" value="ZF_AN1"/>
    <property type="match status" value="1"/>
</dbReference>
<accession>A0A7J7IRN5</accession>
<dbReference type="Pfam" id="PF01754">
    <property type="entry name" value="zf-A20"/>
    <property type="match status" value="1"/>
</dbReference>
<feature type="region of interest" description="Disordered" evidence="5">
    <location>
        <begin position="36"/>
        <end position="110"/>
    </location>
</feature>
<keyword evidence="3" id="KW-0862">Zinc</keyword>
<feature type="domain" description="A20-type" evidence="6">
    <location>
        <begin position="11"/>
        <end position="45"/>
    </location>
</feature>
<protein>
    <submittedName>
        <fullName evidence="8">Zinc finger, AN1-type domain 6</fullName>
    </submittedName>
</protein>
<evidence type="ECO:0000313" key="8">
    <source>
        <dbReference type="EMBL" id="KAF6005359.1"/>
    </source>
</evidence>
<organism evidence="8 9">
    <name type="scientific">Cyanidiococcus yangmingshanensis</name>
    <dbReference type="NCBI Taxonomy" id="2690220"/>
    <lineage>
        <taxon>Eukaryota</taxon>
        <taxon>Rhodophyta</taxon>
        <taxon>Bangiophyceae</taxon>
        <taxon>Cyanidiales</taxon>
        <taxon>Cyanidiaceae</taxon>
        <taxon>Cyanidiococcus</taxon>
    </lineage>
</organism>
<dbReference type="PROSITE" id="PS51036">
    <property type="entry name" value="ZF_A20"/>
    <property type="match status" value="1"/>
</dbReference>
<dbReference type="GO" id="GO:0008270">
    <property type="term" value="F:zinc ion binding"/>
    <property type="evidence" value="ECO:0007669"/>
    <property type="project" value="UniProtKB-KW"/>
</dbReference>
<name>A0A7J7IRN5_9RHOD</name>
<dbReference type="Gene3D" id="4.10.1110.10">
    <property type="entry name" value="AN1-like Zinc finger"/>
    <property type="match status" value="1"/>
</dbReference>
<dbReference type="Pfam" id="PF01428">
    <property type="entry name" value="zf-AN1"/>
    <property type="match status" value="1"/>
</dbReference>
<dbReference type="Proteomes" id="UP000530660">
    <property type="component" value="Unassembled WGS sequence"/>
</dbReference>
<evidence type="ECO:0000259" key="6">
    <source>
        <dbReference type="PROSITE" id="PS51036"/>
    </source>
</evidence>
<dbReference type="InterPro" id="IPR000058">
    <property type="entry name" value="Znf_AN1"/>
</dbReference>
<evidence type="ECO:0000256" key="1">
    <source>
        <dbReference type="ARBA" id="ARBA00022723"/>
    </source>
</evidence>
<dbReference type="PANTHER" id="PTHR10634">
    <property type="entry name" value="AN1-TYPE ZINC FINGER PROTEIN"/>
    <property type="match status" value="1"/>
</dbReference>
<dbReference type="SUPFAM" id="SSF57716">
    <property type="entry name" value="Glucocorticoid receptor-like (DNA-binding domain)"/>
    <property type="match status" value="1"/>
</dbReference>
<dbReference type="AlphaFoldDB" id="A0A7J7IRN5"/>
<dbReference type="InterPro" id="IPR035896">
    <property type="entry name" value="AN1-like_Znf"/>
</dbReference>
<evidence type="ECO:0000256" key="5">
    <source>
        <dbReference type="SAM" id="MobiDB-lite"/>
    </source>
</evidence>